<keyword evidence="2" id="KW-1185">Reference proteome</keyword>
<sequence length="69" mass="7895">MFAVFIASFLNGIYLQALRNYFNFLYKLPELLGTVNLFLELNDAELSLDSMFILRAKCKISGFTSSIFT</sequence>
<dbReference type="EMBL" id="REGN01000897">
    <property type="protein sequence ID" value="RNA38261.1"/>
    <property type="molecule type" value="Genomic_DNA"/>
</dbReference>
<dbReference type="Proteomes" id="UP000276133">
    <property type="component" value="Unassembled WGS sequence"/>
</dbReference>
<protein>
    <submittedName>
        <fullName evidence="1">Uncharacterized protein</fullName>
    </submittedName>
</protein>
<reference evidence="1 2" key="1">
    <citation type="journal article" date="2018" name="Sci. Rep.">
        <title>Genomic signatures of local adaptation to the degree of environmental predictability in rotifers.</title>
        <authorList>
            <person name="Franch-Gras L."/>
            <person name="Hahn C."/>
            <person name="Garcia-Roger E.M."/>
            <person name="Carmona M.J."/>
            <person name="Serra M."/>
            <person name="Gomez A."/>
        </authorList>
    </citation>
    <scope>NUCLEOTIDE SEQUENCE [LARGE SCALE GENOMIC DNA]</scope>
    <source>
        <strain evidence="1">HYR1</strain>
    </source>
</reference>
<organism evidence="1 2">
    <name type="scientific">Brachionus plicatilis</name>
    <name type="common">Marine rotifer</name>
    <name type="synonym">Brachionus muelleri</name>
    <dbReference type="NCBI Taxonomy" id="10195"/>
    <lineage>
        <taxon>Eukaryota</taxon>
        <taxon>Metazoa</taxon>
        <taxon>Spiralia</taxon>
        <taxon>Gnathifera</taxon>
        <taxon>Rotifera</taxon>
        <taxon>Eurotatoria</taxon>
        <taxon>Monogononta</taxon>
        <taxon>Pseudotrocha</taxon>
        <taxon>Ploima</taxon>
        <taxon>Brachionidae</taxon>
        <taxon>Brachionus</taxon>
    </lineage>
</organism>
<name>A0A3M7SQW8_BRAPC</name>
<proteinExistence type="predicted"/>
<accession>A0A3M7SQW8</accession>
<evidence type="ECO:0000313" key="1">
    <source>
        <dbReference type="EMBL" id="RNA38261.1"/>
    </source>
</evidence>
<dbReference type="AlphaFoldDB" id="A0A3M7SQW8"/>
<evidence type="ECO:0000313" key="2">
    <source>
        <dbReference type="Proteomes" id="UP000276133"/>
    </source>
</evidence>
<gene>
    <name evidence="1" type="ORF">BpHYR1_030562</name>
</gene>
<comment type="caution">
    <text evidence="1">The sequence shown here is derived from an EMBL/GenBank/DDBJ whole genome shotgun (WGS) entry which is preliminary data.</text>
</comment>